<keyword evidence="2" id="KW-1185">Reference proteome</keyword>
<sequence length="183" mass="20576">MINWYSDVDGVYNAYTDHRFDPAPRDASGWHGTWQPMEIGGAFPGWWSEELVSELDRLIAHPQITPKWLTTWEEGAPEQLAPALSITGGSDWPVLTGIEYDNPMKWQWWKLAALKNDLAATAPDAFIWVEDDVPFDPNTIVWLQTMSIPHLVISPKTAIGVTRDHVAQIEAFIGEISAGVRTH</sequence>
<proteinExistence type="predicted"/>
<gene>
    <name evidence="1" type="ORF">LJ757_18275</name>
</gene>
<name>A0A9X1MI45_9MICC</name>
<evidence type="ECO:0000313" key="1">
    <source>
        <dbReference type="EMBL" id="MCC3299732.1"/>
    </source>
</evidence>
<reference evidence="1" key="1">
    <citation type="submission" date="2021-10" db="EMBL/GenBank/DDBJ databases">
        <title>Novel species in genus Arthrobacter.</title>
        <authorList>
            <person name="Liu Y."/>
        </authorList>
    </citation>
    <scope>NUCLEOTIDE SEQUENCE</scope>
    <source>
        <strain evidence="1">Zg-Y453</strain>
    </source>
</reference>
<organism evidence="1 2">
    <name type="scientific">Arthrobacter caoxuetaonis</name>
    <dbReference type="NCBI Taxonomy" id="2886935"/>
    <lineage>
        <taxon>Bacteria</taxon>
        <taxon>Bacillati</taxon>
        <taxon>Actinomycetota</taxon>
        <taxon>Actinomycetes</taxon>
        <taxon>Micrococcales</taxon>
        <taxon>Micrococcaceae</taxon>
        <taxon>Arthrobacter</taxon>
    </lineage>
</organism>
<dbReference type="Proteomes" id="UP001139158">
    <property type="component" value="Unassembled WGS sequence"/>
</dbReference>
<dbReference type="EMBL" id="JAJFZV010000020">
    <property type="protein sequence ID" value="MCC3299732.1"/>
    <property type="molecule type" value="Genomic_DNA"/>
</dbReference>
<dbReference type="AlphaFoldDB" id="A0A9X1MI45"/>
<evidence type="ECO:0000313" key="2">
    <source>
        <dbReference type="Proteomes" id="UP001139158"/>
    </source>
</evidence>
<protein>
    <submittedName>
        <fullName evidence="1">Uncharacterized protein</fullName>
    </submittedName>
</protein>
<dbReference type="RefSeq" id="WP_227897718.1">
    <property type="nucleotide sequence ID" value="NZ_CP099467.1"/>
</dbReference>
<accession>A0A9X1MI45</accession>
<dbReference type="Pfam" id="PF18143">
    <property type="entry name" value="HAD_SAK_2"/>
    <property type="match status" value="1"/>
</dbReference>
<comment type="caution">
    <text evidence="1">The sequence shown here is derived from an EMBL/GenBank/DDBJ whole genome shotgun (WGS) entry which is preliminary data.</text>
</comment>